<dbReference type="EMBL" id="ALPT02000008">
    <property type="protein sequence ID" value="KGA98586.1"/>
    <property type="molecule type" value="Genomic_DNA"/>
</dbReference>
<comment type="caution">
    <text evidence="1">The sequence shown here is derived from an EMBL/GenBank/DDBJ whole genome shotgun (WGS) entry which is preliminary data.</text>
</comment>
<dbReference type="SUPFAM" id="SSF160631">
    <property type="entry name" value="SMI1/KNR4-like"/>
    <property type="match status" value="1"/>
</dbReference>
<dbReference type="EMBL" id="JALP01000279">
    <property type="protein sequence ID" value="THG88975.1"/>
    <property type="molecule type" value="Genomic_DNA"/>
</dbReference>
<evidence type="ECO:0000313" key="3">
    <source>
        <dbReference type="Proteomes" id="UP000002754"/>
    </source>
</evidence>
<reference evidence="1 3" key="1">
    <citation type="journal article" date="2014" name="Genome Announc.">
        <title>Draft Genome Sequence of Bacillus alcalophilus AV1934, a Classic Alkaliphile Isolated from Human Feces in 1934.</title>
        <authorList>
            <person name="Attie O."/>
            <person name="Jayaprakash A."/>
            <person name="Shah H."/>
            <person name="Paulsen I.T."/>
            <person name="Morino M."/>
            <person name="Takahashi Y."/>
            <person name="Narumi I."/>
            <person name="Sachidanandam R."/>
            <person name="Satoh K."/>
            <person name="Ito M."/>
            <person name="Krulwich T.A."/>
        </authorList>
    </citation>
    <scope>NUCLEOTIDE SEQUENCE [LARGE SCALE GENOMIC DNA]</scope>
    <source>
        <strain evidence="1 3">AV1934</strain>
    </source>
</reference>
<organism evidence="1 3">
    <name type="scientific">Alkalihalobacillus alcalophilus ATCC 27647 = CGMCC 1.3604</name>
    <dbReference type="NCBI Taxonomy" id="1218173"/>
    <lineage>
        <taxon>Bacteria</taxon>
        <taxon>Bacillati</taxon>
        <taxon>Bacillota</taxon>
        <taxon>Bacilli</taxon>
        <taxon>Bacillales</taxon>
        <taxon>Bacillaceae</taxon>
        <taxon>Alkalihalobacillus</taxon>
    </lineage>
</organism>
<dbReference type="OrthoDB" id="8657476at2"/>
<dbReference type="Gene3D" id="3.40.1580.10">
    <property type="entry name" value="SMI1/KNR4-like"/>
    <property type="match status" value="1"/>
</dbReference>
<gene>
    <name evidence="2" type="ORF">AJ85_20240</name>
    <name evidence="1" type="ORF">BALCAV_0203620</name>
</gene>
<evidence type="ECO:0008006" key="5">
    <source>
        <dbReference type="Google" id="ProtNLM"/>
    </source>
</evidence>
<dbReference type="InterPro" id="IPR037883">
    <property type="entry name" value="Knr4/Smi1-like_sf"/>
</dbReference>
<dbReference type="Proteomes" id="UP000002754">
    <property type="component" value="Unassembled WGS sequence"/>
</dbReference>
<accession>A0A094WP18</accession>
<dbReference type="Pfam" id="PF14568">
    <property type="entry name" value="SUKH_6"/>
    <property type="match status" value="1"/>
</dbReference>
<dbReference type="AlphaFoldDB" id="A0A094WP18"/>
<keyword evidence="3" id="KW-1185">Reference proteome</keyword>
<evidence type="ECO:0000313" key="2">
    <source>
        <dbReference type="EMBL" id="THG88975.1"/>
    </source>
</evidence>
<dbReference type="RefSeq" id="WP_003323909.1">
    <property type="nucleotide sequence ID" value="NZ_ALPT02000008.1"/>
</dbReference>
<dbReference type="STRING" id="1218173.BALCAV_0203620"/>
<name>A0A094WP18_ALKAL</name>
<evidence type="ECO:0000313" key="4">
    <source>
        <dbReference type="Proteomes" id="UP000297014"/>
    </source>
</evidence>
<reference evidence="2 4" key="2">
    <citation type="submission" date="2014-01" db="EMBL/GenBank/DDBJ databases">
        <title>Draft genome sequencing of Bacillus alcalophilus CGMCC 1.3604.</title>
        <authorList>
            <person name="Yang J."/>
            <person name="Diao L."/>
            <person name="Yang S."/>
        </authorList>
    </citation>
    <scope>NUCLEOTIDE SEQUENCE [LARGE SCALE GENOMIC DNA]</scope>
    <source>
        <strain evidence="2 4">CGMCC 1.3604</strain>
    </source>
</reference>
<proteinExistence type="predicted"/>
<evidence type="ECO:0000313" key="1">
    <source>
        <dbReference type="EMBL" id="KGA98586.1"/>
    </source>
</evidence>
<protein>
    <recommendedName>
        <fullName evidence="5">Knr4/Smi1-like domain-containing protein</fullName>
    </recommendedName>
</protein>
<dbReference type="Proteomes" id="UP000297014">
    <property type="component" value="Unassembled WGS sequence"/>
</dbReference>
<sequence>MKSWTKQQLKEVWKERSVYKPGEVLTNELLFAVETSLNLSLPTLYKQLMKIQNGGELSVPIYPSEELPYVIHYLQEIELEKGVGLSKVFIEEFHLPNELILITGDLFSWLAFDYRLNLDEPRVVFFYEEDGVWQEIEVAETFEQFIGLFIQYEES</sequence>
<dbReference type="eggNOG" id="COG0457">
    <property type="taxonomic scope" value="Bacteria"/>
</dbReference>